<protein>
    <submittedName>
        <fullName evidence="1">Uncharacterized protein</fullName>
    </submittedName>
</protein>
<reference evidence="1" key="1">
    <citation type="submission" date="2018-10" db="EMBL/GenBank/DDBJ databases">
        <title>A high-quality apple genome assembly.</title>
        <authorList>
            <person name="Hu J."/>
        </authorList>
    </citation>
    <scope>NUCLEOTIDE SEQUENCE [LARGE SCALE GENOMIC DNA]</scope>
    <source>
        <tissue evidence="1">Young leaf</tissue>
    </source>
</reference>
<gene>
    <name evidence="1" type="ORF">DVH24_035931</name>
</gene>
<sequence length="106" mass="11474">MPCCSRMQPIFLNSPLLPLMSRARISSRLYFVQGPIQAVGASTTSASVAAECVVVVVFAVVKAAGTPTNGRFIRIKNKVFEVLLLYLESGHCSVKLAGVWSFTVIR</sequence>
<organism evidence="1 2">
    <name type="scientific">Malus domestica</name>
    <name type="common">Apple</name>
    <name type="synonym">Pyrus malus</name>
    <dbReference type="NCBI Taxonomy" id="3750"/>
    <lineage>
        <taxon>Eukaryota</taxon>
        <taxon>Viridiplantae</taxon>
        <taxon>Streptophyta</taxon>
        <taxon>Embryophyta</taxon>
        <taxon>Tracheophyta</taxon>
        <taxon>Spermatophyta</taxon>
        <taxon>Magnoliopsida</taxon>
        <taxon>eudicotyledons</taxon>
        <taxon>Gunneridae</taxon>
        <taxon>Pentapetalae</taxon>
        <taxon>rosids</taxon>
        <taxon>fabids</taxon>
        <taxon>Rosales</taxon>
        <taxon>Rosaceae</taxon>
        <taxon>Amygdaloideae</taxon>
        <taxon>Maleae</taxon>
        <taxon>Malus</taxon>
    </lineage>
</organism>
<dbReference type="Proteomes" id="UP000290289">
    <property type="component" value="Chromosome 6"/>
</dbReference>
<keyword evidence="2" id="KW-1185">Reference proteome</keyword>
<name>A0A498JTL8_MALDO</name>
<proteinExistence type="predicted"/>
<comment type="caution">
    <text evidence="1">The sequence shown here is derived from an EMBL/GenBank/DDBJ whole genome shotgun (WGS) entry which is preliminary data.</text>
</comment>
<accession>A0A498JTL8</accession>
<dbReference type="EMBL" id="RDQH01000332">
    <property type="protein sequence ID" value="RXH97263.1"/>
    <property type="molecule type" value="Genomic_DNA"/>
</dbReference>
<evidence type="ECO:0000313" key="1">
    <source>
        <dbReference type="EMBL" id="RXH97263.1"/>
    </source>
</evidence>
<dbReference type="AlphaFoldDB" id="A0A498JTL8"/>
<evidence type="ECO:0000313" key="2">
    <source>
        <dbReference type="Proteomes" id="UP000290289"/>
    </source>
</evidence>